<name>A0ABV0R981_9TELE</name>
<dbReference type="EMBL" id="JAHRIN010037165">
    <property type="protein sequence ID" value="MEQ2204691.1"/>
    <property type="molecule type" value="Genomic_DNA"/>
</dbReference>
<evidence type="ECO:0000313" key="2">
    <source>
        <dbReference type="Proteomes" id="UP001434883"/>
    </source>
</evidence>
<accession>A0ABV0R981</accession>
<keyword evidence="2" id="KW-1185">Reference proteome</keyword>
<sequence length="116" mass="12577">MYYLGMKPTADKRLYCTVLREAFNSLASGQLGTKLFGQQQINLSTLLALLPDSIGQGERRAWPKSCSQAPALVQGGLLAYTLLSVSLVPQAKERGLDARFPLLPAKLSVLKAEVVD</sequence>
<protein>
    <submittedName>
        <fullName evidence="1">Uncharacterized protein</fullName>
    </submittedName>
</protein>
<reference evidence="1 2" key="1">
    <citation type="submission" date="2021-06" db="EMBL/GenBank/DDBJ databases">
        <authorList>
            <person name="Palmer J.M."/>
        </authorList>
    </citation>
    <scope>NUCLEOTIDE SEQUENCE [LARGE SCALE GENOMIC DNA]</scope>
    <source>
        <strain evidence="1 2">XC_2019</strain>
        <tissue evidence="1">Muscle</tissue>
    </source>
</reference>
<evidence type="ECO:0000313" key="1">
    <source>
        <dbReference type="EMBL" id="MEQ2204691.1"/>
    </source>
</evidence>
<dbReference type="Proteomes" id="UP001434883">
    <property type="component" value="Unassembled WGS sequence"/>
</dbReference>
<comment type="caution">
    <text evidence="1">The sequence shown here is derived from an EMBL/GenBank/DDBJ whole genome shotgun (WGS) entry which is preliminary data.</text>
</comment>
<gene>
    <name evidence="1" type="ORF">XENOCAPTIV_017077</name>
</gene>
<proteinExistence type="predicted"/>
<organism evidence="1 2">
    <name type="scientific">Xenoophorus captivus</name>
    <dbReference type="NCBI Taxonomy" id="1517983"/>
    <lineage>
        <taxon>Eukaryota</taxon>
        <taxon>Metazoa</taxon>
        <taxon>Chordata</taxon>
        <taxon>Craniata</taxon>
        <taxon>Vertebrata</taxon>
        <taxon>Euteleostomi</taxon>
        <taxon>Actinopterygii</taxon>
        <taxon>Neopterygii</taxon>
        <taxon>Teleostei</taxon>
        <taxon>Neoteleostei</taxon>
        <taxon>Acanthomorphata</taxon>
        <taxon>Ovalentaria</taxon>
        <taxon>Atherinomorphae</taxon>
        <taxon>Cyprinodontiformes</taxon>
        <taxon>Goodeidae</taxon>
        <taxon>Xenoophorus</taxon>
    </lineage>
</organism>